<keyword evidence="16" id="KW-0735">Signal-anchor</keyword>
<evidence type="ECO:0000256" key="21">
    <source>
        <dbReference type="ARBA" id="ARBA00023268"/>
    </source>
</evidence>
<evidence type="ECO:0000256" key="13">
    <source>
        <dbReference type="ARBA" id="ARBA00022692"/>
    </source>
</evidence>
<evidence type="ECO:0000259" key="27">
    <source>
        <dbReference type="Pfam" id="PF00905"/>
    </source>
</evidence>
<reference evidence="29 30" key="1">
    <citation type="journal article" date="2018" name="Nat. Biotechnol.">
        <title>A standardized bacterial taxonomy based on genome phylogeny substantially revises the tree of life.</title>
        <authorList>
            <person name="Parks D.H."/>
            <person name="Chuvochina M."/>
            <person name="Waite D.W."/>
            <person name="Rinke C."/>
            <person name="Skarshewski A."/>
            <person name="Chaumeil P.A."/>
            <person name="Hugenholtz P."/>
        </authorList>
    </citation>
    <scope>NUCLEOTIDE SEQUENCE [LARGE SCALE GENOMIC DNA]</scope>
    <source>
        <strain evidence="29">UBA10948</strain>
    </source>
</reference>
<dbReference type="InterPro" id="IPR001460">
    <property type="entry name" value="PCN-bd_Tpept"/>
</dbReference>
<dbReference type="SUPFAM" id="SSF53955">
    <property type="entry name" value="Lysozyme-like"/>
    <property type="match status" value="1"/>
</dbReference>
<evidence type="ECO:0000256" key="23">
    <source>
        <dbReference type="ARBA" id="ARBA00034000"/>
    </source>
</evidence>
<evidence type="ECO:0000256" key="1">
    <source>
        <dbReference type="ARBA" id="ARBA00002624"/>
    </source>
</evidence>
<gene>
    <name evidence="29" type="ORF">DDZ44_04235</name>
</gene>
<dbReference type="PANTHER" id="PTHR32282">
    <property type="entry name" value="BINDING PROTEIN TRANSPEPTIDASE, PUTATIVE-RELATED"/>
    <property type="match status" value="1"/>
</dbReference>
<feature type="domain" description="Glycosyl transferase family 51" evidence="28">
    <location>
        <begin position="40"/>
        <end position="215"/>
    </location>
</feature>
<evidence type="ECO:0000256" key="24">
    <source>
        <dbReference type="ARBA" id="ARBA00044770"/>
    </source>
</evidence>
<evidence type="ECO:0000256" key="6">
    <source>
        <dbReference type="ARBA" id="ARBA00012448"/>
    </source>
</evidence>
<name>A0A354YVB2_9FIRM</name>
<evidence type="ECO:0000259" key="28">
    <source>
        <dbReference type="Pfam" id="PF00912"/>
    </source>
</evidence>
<feature type="domain" description="Penicillin-binding protein transpeptidase" evidence="27">
    <location>
        <begin position="302"/>
        <end position="570"/>
    </location>
</feature>
<comment type="pathway">
    <text evidence="26">Glycan biosynthesis.</text>
</comment>
<dbReference type="GO" id="GO:0071555">
    <property type="term" value="P:cell wall organization"/>
    <property type="evidence" value="ECO:0007669"/>
    <property type="project" value="UniProtKB-KW"/>
</dbReference>
<evidence type="ECO:0000256" key="3">
    <source>
        <dbReference type="ARBA" id="ARBA00004752"/>
    </source>
</evidence>
<dbReference type="GO" id="GO:0008658">
    <property type="term" value="F:penicillin binding"/>
    <property type="evidence" value="ECO:0007669"/>
    <property type="project" value="InterPro"/>
</dbReference>
<evidence type="ECO:0000256" key="16">
    <source>
        <dbReference type="ARBA" id="ARBA00022968"/>
    </source>
</evidence>
<evidence type="ECO:0000256" key="7">
    <source>
        <dbReference type="ARBA" id="ARBA00018638"/>
    </source>
</evidence>
<evidence type="ECO:0000256" key="12">
    <source>
        <dbReference type="ARBA" id="ARBA00022679"/>
    </source>
</evidence>
<organism evidence="29 30">
    <name type="scientific">Syntrophomonas wolfei</name>
    <dbReference type="NCBI Taxonomy" id="863"/>
    <lineage>
        <taxon>Bacteria</taxon>
        <taxon>Bacillati</taxon>
        <taxon>Bacillota</taxon>
        <taxon>Clostridia</taxon>
        <taxon>Eubacteriales</taxon>
        <taxon>Syntrophomonadaceae</taxon>
        <taxon>Syntrophomonas</taxon>
    </lineage>
</organism>
<dbReference type="GO" id="GO:0008360">
    <property type="term" value="P:regulation of cell shape"/>
    <property type="evidence" value="ECO:0007669"/>
    <property type="project" value="UniProtKB-KW"/>
</dbReference>
<comment type="caution">
    <text evidence="29">The sequence shown here is derived from an EMBL/GenBank/DDBJ whole genome shotgun (WGS) entry which is preliminary data.</text>
</comment>
<comment type="catalytic activity">
    <reaction evidence="23">
        <text>Preferential cleavage: (Ac)2-L-Lys-D-Ala-|-D-Ala. Also transpeptidation of peptidyl-alanyl moieties that are N-acyl substituents of D-alanine.</text>
        <dbReference type="EC" id="3.4.16.4"/>
    </reaction>
</comment>
<dbReference type="Gene3D" id="1.10.3810.10">
    <property type="entry name" value="Biosynthetic peptidoglycan transglycosylase-like"/>
    <property type="match status" value="1"/>
</dbReference>
<comment type="pathway">
    <text evidence="3">Cell wall biogenesis; peptidoglycan biosynthesis.</text>
</comment>
<keyword evidence="19" id="KW-0472">Membrane</keyword>
<evidence type="ECO:0000256" key="22">
    <source>
        <dbReference type="ARBA" id="ARBA00023316"/>
    </source>
</evidence>
<evidence type="ECO:0000256" key="25">
    <source>
        <dbReference type="ARBA" id="ARBA00049902"/>
    </source>
</evidence>
<dbReference type="InterPro" id="IPR036950">
    <property type="entry name" value="PBP_transglycosylase"/>
</dbReference>
<keyword evidence="17" id="KW-0573">Peptidoglycan synthesis</keyword>
<dbReference type="InterPro" id="IPR023346">
    <property type="entry name" value="Lysozyme-like_dom_sf"/>
</dbReference>
<dbReference type="GO" id="GO:0009002">
    <property type="term" value="F:serine-type D-Ala-D-Ala carboxypeptidase activity"/>
    <property type="evidence" value="ECO:0007669"/>
    <property type="project" value="UniProtKB-EC"/>
</dbReference>
<evidence type="ECO:0000256" key="4">
    <source>
        <dbReference type="ARBA" id="ARBA00007090"/>
    </source>
</evidence>
<evidence type="ECO:0000313" key="29">
    <source>
        <dbReference type="EMBL" id="HBK53129.1"/>
    </source>
</evidence>
<keyword evidence="21" id="KW-0511">Multifunctional enzyme</keyword>
<evidence type="ECO:0000256" key="26">
    <source>
        <dbReference type="ARBA" id="ARBA00060592"/>
    </source>
</evidence>
<keyword evidence="10" id="KW-0645">Protease</keyword>
<keyword evidence="13" id="KW-0812">Transmembrane</keyword>
<keyword evidence="9" id="KW-0121">Carboxypeptidase</keyword>
<dbReference type="GO" id="GO:0005886">
    <property type="term" value="C:plasma membrane"/>
    <property type="evidence" value="ECO:0007669"/>
    <property type="project" value="UniProtKB-SubCell"/>
</dbReference>
<comment type="catalytic activity">
    <reaction evidence="25">
        <text>[GlcNAc-(1-&gt;4)-Mur2Ac(oyl-L-Ala-gamma-D-Glu-L-Lys-D-Ala-D-Ala)](n)-di-trans,octa-cis-undecaprenyl diphosphate + beta-D-GlcNAc-(1-&gt;4)-Mur2Ac(oyl-L-Ala-gamma-D-Glu-L-Lys-D-Ala-D-Ala)-di-trans,octa-cis-undecaprenyl diphosphate = [GlcNAc-(1-&gt;4)-Mur2Ac(oyl-L-Ala-gamma-D-Glu-L-Lys-D-Ala-D-Ala)](n+1)-di-trans,octa-cis-undecaprenyl diphosphate + di-trans,octa-cis-undecaprenyl diphosphate + H(+)</text>
        <dbReference type="Rhea" id="RHEA:23708"/>
        <dbReference type="Rhea" id="RHEA-COMP:9602"/>
        <dbReference type="Rhea" id="RHEA-COMP:9603"/>
        <dbReference type="ChEBI" id="CHEBI:15378"/>
        <dbReference type="ChEBI" id="CHEBI:58405"/>
        <dbReference type="ChEBI" id="CHEBI:60033"/>
        <dbReference type="ChEBI" id="CHEBI:78435"/>
        <dbReference type="EC" id="2.4.99.28"/>
    </reaction>
</comment>
<dbReference type="GO" id="GO:0008955">
    <property type="term" value="F:peptidoglycan glycosyltransferase activity"/>
    <property type="evidence" value="ECO:0007669"/>
    <property type="project" value="UniProtKB-EC"/>
</dbReference>
<keyword evidence="18" id="KW-1133">Transmembrane helix</keyword>
<dbReference type="GO" id="GO:0006508">
    <property type="term" value="P:proteolysis"/>
    <property type="evidence" value="ECO:0007669"/>
    <property type="project" value="UniProtKB-KW"/>
</dbReference>
<accession>A0A354YVB2</accession>
<evidence type="ECO:0000256" key="17">
    <source>
        <dbReference type="ARBA" id="ARBA00022984"/>
    </source>
</evidence>
<comment type="subcellular location">
    <subcellularLocation>
        <location evidence="2">Cell membrane</location>
        <topology evidence="2">Single-pass type II membrane protein</topology>
    </subcellularLocation>
</comment>
<dbReference type="NCBIfam" id="TIGR02074">
    <property type="entry name" value="PBP_1a_fam"/>
    <property type="match status" value="1"/>
</dbReference>
<dbReference type="GO" id="GO:0009252">
    <property type="term" value="P:peptidoglycan biosynthetic process"/>
    <property type="evidence" value="ECO:0007669"/>
    <property type="project" value="UniProtKB-UniPathway"/>
</dbReference>
<comment type="similarity">
    <text evidence="5">In the N-terminal section; belongs to the glycosyltransferase 51 family.</text>
</comment>
<dbReference type="SUPFAM" id="SSF56601">
    <property type="entry name" value="beta-lactamase/transpeptidase-like"/>
    <property type="match status" value="1"/>
</dbReference>
<evidence type="ECO:0000256" key="8">
    <source>
        <dbReference type="ARBA" id="ARBA00022475"/>
    </source>
</evidence>
<proteinExistence type="inferred from homology"/>
<evidence type="ECO:0000256" key="9">
    <source>
        <dbReference type="ARBA" id="ARBA00022645"/>
    </source>
</evidence>
<dbReference type="UniPathway" id="UPA00219"/>
<evidence type="ECO:0000256" key="11">
    <source>
        <dbReference type="ARBA" id="ARBA00022676"/>
    </source>
</evidence>
<dbReference type="InterPro" id="IPR001264">
    <property type="entry name" value="Glyco_trans_51"/>
</dbReference>
<keyword evidence="11" id="KW-0328">Glycosyltransferase</keyword>
<dbReference type="PANTHER" id="PTHR32282:SF27">
    <property type="entry name" value="PENICILLIN-BINDING PROTEIN 1A"/>
    <property type="match status" value="1"/>
</dbReference>
<keyword evidence="12" id="KW-0808">Transferase</keyword>
<keyword evidence="20" id="KW-0046">Antibiotic resistance</keyword>
<dbReference type="EC" id="2.4.99.28" evidence="24"/>
<dbReference type="STRING" id="378794.GCA_001570625_01264"/>
<protein>
    <recommendedName>
        <fullName evidence="7">Penicillin-binding protein 1A</fullName>
        <ecNumber evidence="24">2.4.99.28</ecNumber>
        <ecNumber evidence="6">3.4.16.4</ecNumber>
    </recommendedName>
</protein>
<dbReference type="Pfam" id="PF00905">
    <property type="entry name" value="Transpeptidase"/>
    <property type="match status" value="1"/>
</dbReference>
<dbReference type="InterPro" id="IPR050396">
    <property type="entry name" value="Glycosyltr_51/Transpeptidase"/>
</dbReference>
<dbReference type="GO" id="GO:0046677">
    <property type="term" value="P:response to antibiotic"/>
    <property type="evidence" value="ECO:0007669"/>
    <property type="project" value="UniProtKB-KW"/>
</dbReference>
<keyword evidence="15" id="KW-0133">Cell shape</keyword>
<comment type="function">
    <text evidence="1">Cell wall formation. Synthesis of cross-linked peptidoglycan from the lipid intermediates. The enzyme has a penicillin-insensitive transglycosylase N-terminal domain (formation of linear glycan strands) and a penicillin-sensitive transpeptidase C-terminal domain (cross-linking of the peptide subunits).</text>
</comment>
<evidence type="ECO:0000256" key="19">
    <source>
        <dbReference type="ARBA" id="ARBA00023136"/>
    </source>
</evidence>
<dbReference type="EMBL" id="DNZF01000091">
    <property type="protein sequence ID" value="HBK53129.1"/>
    <property type="molecule type" value="Genomic_DNA"/>
</dbReference>
<keyword evidence="8" id="KW-1003">Cell membrane</keyword>
<dbReference type="AlphaFoldDB" id="A0A354YVB2"/>
<sequence>MRKFILSSIILALITCHTGFTWPLPRIEVPQASVVYDVNGEAIKGLGEQNRINIELSEMPNYFIKAVIAVEDKNFYQHHGIDMAGILRAIYVNIRERKIVEGGSTITQQTAKNLFLSNERTFLRKFKELFYALELERQYSKDEILTMYCNTIYFGQGAYGIEVAARTFFGKSARDLSLAESALLAGIPRWPSNYDPYINPEAAKKRQLVVLQRMQEEGYIDEESKARTAEEKLQYKKTSYIKGEAPYFIALVKDYLSKKYGEQMIYQGGLKVYTSLDLYMQRAANQALQSGLENYDPNLQAALVAVDPGSGGIRALIGGRDYVSSTFNRVFSKRQPGSTFKPFMYSLALYSGFTAADKIMCEEVEYELPNGDIYRPGDYGKEPYHWREFTLKEAVMKSDNVVAVRVNSILGPTAAASYAEKFGFSNIQPVLSLPLGASEVRPIDMALAYAVFANRGIYSNANYILKVTDRNGKVLEENHPQQRRVIGEDNAYIITNILEGVLEAGGTGAHLRNIIGDRIAAGKTGTTDEFKDAWFVGFTPRISCAVWVGYDKNRDVNISGGVIAGPIWAHFIEGASRRLAEGDFYRPDNIRLLNICLDSGLVASESCPRQVEMAFVAGSEPEDICYEHREEDDWSMDDGTFPWWQSWSP</sequence>
<keyword evidence="22" id="KW-0961">Cell wall biogenesis/degradation</keyword>
<dbReference type="FunFam" id="1.10.3810.10:FF:000001">
    <property type="entry name" value="Penicillin-binding protein 1A"/>
    <property type="match status" value="1"/>
</dbReference>
<evidence type="ECO:0000256" key="18">
    <source>
        <dbReference type="ARBA" id="ARBA00022989"/>
    </source>
</evidence>
<dbReference type="GO" id="GO:0030288">
    <property type="term" value="C:outer membrane-bounded periplasmic space"/>
    <property type="evidence" value="ECO:0007669"/>
    <property type="project" value="TreeGrafter"/>
</dbReference>
<evidence type="ECO:0000256" key="2">
    <source>
        <dbReference type="ARBA" id="ARBA00004401"/>
    </source>
</evidence>
<comment type="similarity">
    <text evidence="4">In the C-terminal section; belongs to the transpeptidase family.</text>
</comment>
<dbReference type="Gene3D" id="3.40.710.10">
    <property type="entry name" value="DD-peptidase/beta-lactamase superfamily"/>
    <property type="match status" value="1"/>
</dbReference>
<dbReference type="EC" id="3.4.16.4" evidence="6"/>
<evidence type="ECO:0000256" key="14">
    <source>
        <dbReference type="ARBA" id="ARBA00022801"/>
    </source>
</evidence>
<dbReference type="InterPro" id="IPR012338">
    <property type="entry name" value="Beta-lactam/transpept-like"/>
</dbReference>
<evidence type="ECO:0000256" key="5">
    <source>
        <dbReference type="ARBA" id="ARBA00007739"/>
    </source>
</evidence>
<evidence type="ECO:0000256" key="10">
    <source>
        <dbReference type="ARBA" id="ARBA00022670"/>
    </source>
</evidence>
<dbReference type="Pfam" id="PF00912">
    <property type="entry name" value="Transgly"/>
    <property type="match status" value="1"/>
</dbReference>
<evidence type="ECO:0000256" key="20">
    <source>
        <dbReference type="ARBA" id="ARBA00023251"/>
    </source>
</evidence>
<evidence type="ECO:0000313" key="30">
    <source>
        <dbReference type="Proteomes" id="UP000263273"/>
    </source>
</evidence>
<dbReference type="Proteomes" id="UP000263273">
    <property type="component" value="Unassembled WGS sequence"/>
</dbReference>
<keyword evidence="14" id="KW-0378">Hydrolase</keyword>
<evidence type="ECO:0000256" key="15">
    <source>
        <dbReference type="ARBA" id="ARBA00022960"/>
    </source>
</evidence>